<proteinExistence type="predicted"/>
<name>A0A090YZ93_9BACI</name>
<feature type="signal peptide" evidence="1">
    <location>
        <begin position="1"/>
        <end position="22"/>
    </location>
</feature>
<evidence type="ECO:0000313" key="3">
    <source>
        <dbReference type="EMBL" id="RFT64057.1"/>
    </source>
</evidence>
<reference evidence="2 4" key="1">
    <citation type="submission" date="2014-04" db="EMBL/GenBank/DDBJ databases">
        <authorList>
            <person name="Bishop-Lilly K.A."/>
            <person name="Broomall S.M."/>
            <person name="Chain P.S."/>
            <person name="Chertkov O."/>
            <person name="Coyne S.R."/>
            <person name="Daligault H.E."/>
            <person name="Davenport K.W."/>
            <person name="Erkkila T."/>
            <person name="Frey K.G."/>
            <person name="Gibbons H.S."/>
            <person name="Gu W."/>
            <person name="Jaissle J."/>
            <person name="Johnson S.L."/>
            <person name="Koroleva G.I."/>
            <person name="Ladner J.T."/>
            <person name="Lo C.-C."/>
            <person name="Minogue T.D."/>
            <person name="Munk C."/>
            <person name="Palacios G.F."/>
            <person name="Redden C.L."/>
            <person name="Rosenzweig C.N."/>
            <person name="Scholz M.B."/>
            <person name="Teshima H."/>
            <person name="Xu Y."/>
        </authorList>
    </citation>
    <scope>NUCLEOTIDE SEQUENCE [LARGE SCALE GENOMIC DNA]</scope>
    <source>
        <strain evidence="2 4">BHP</strain>
    </source>
</reference>
<keyword evidence="5" id="KW-1185">Reference proteome</keyword>
<feature type="chain" id="PRO_5038521422" evidence="1">
    <location>
        <begin position="23"/>
        <end position="202"/>
    </location>
</feature>
<evidence type="ECO:0000256" key="1">
    <source>
        <dbReference type="SAM" id="SignalP"/>
    </source>
</evidence>
<sequence length="202" mass="23185">MRLRLLLFTLFLLLLTSCSPLRNNEFATVRPYPLKKEESSILQMTPIQQGAIMFYDITLKNNKDEIHAVIEYYQNGAKIKDIANTSSSHFPEKQIKFSFGQPTFQFEKDIPEKNQWYINIEGSSMIVPEETPPSINSSASTTIQSTKNLKYNQKTILAAIIKTNKETISVPSLDEESVMDRLLRENEHVYLCSIELKRGNAF</sequence>
<dbReference type="PROSITE" id="PS51257">
    <property type="entry name" value="PROKAR_LIPOPROTEIN"/>
    <property type="match status" value="1"/>
</dbReference>
<dbReference type="Proteomes" id="UP000029389">
    <property type="component" value="Unassembled WGS sequence"/>
</dbReference>
<reference evidence="3 5" key="2">
    <citation type="submission" date="2018-08" db="EMBL/GenBank/DDBJ databases">
        <title>Bacillus clarus sp. nov. strain PS00077A.</title>
        <authorList>
            <person name="Mendez Acevedo M."/>
            <person name="Carroll L."/>
            <person name="Mukherjee M."/>
            <person name="Wiedmann M."/>
            <person name="Kovac J."/>
        </authorList>
    </citation>
    <scope>NUCLEOTIDE SEQUENCE [LARGE SCALE GENOMIC DNA]</scope>
    <source>
        <strain evidence="3 5">PS00077A</strain>
    </source>
</reference>
<keyword evidence="3" id="KW-0808">Transferase</keyword>
<accession>A0A090YZ93</accession>
<keyword evidence="1" id="KW-0732">Signal</keyword>
<dbReference type="AlphaFoldDB" id="A0A090YZ93"/>
<gene>
    <name evidence="3" type="ORF">D0U04_23100</name>
    <name evidence="2" type="ORF">DJ93_522</name>
</gene>
<dbReference type="EMBL" id="JMQC01000008">
    <property type="protein sequence ID" value="KFN03255.1"/>
    <property type="molecule type" value="Genomic_DNA"/>
</dbReference>
<evidence type="ECO:0000313" key="2">
    <source>
        <dbReference type="EMBL" id="KFN03255.1"/>
    </source>
</evidence>
<dbReference type="RefSeq" id="WP_042979176.1">
    <property type="nucleotide sequence ID" value="NZ_JMQC01000008.1"/>
</dbReference>
<evidence type="ECO:0000313" key="4">
    <source>
        <dbReference type="Proteomes" id="UP000029389"/>
    </source>
</evidence>
<dbReference type="EMBL" id="QVOD01000039">
    <property type="protein sequence ID" value="RFT64057.1"/>
    <property type="molecule type" value="Genomic_DNA"/>
</dbReference>
<organism evidence="2 4">
    <name type="scientific">Bacillus clarus</name>
    <dbReference type="NCBI Taxonomy" id="2338372"/>
    <lineage>
        <taxon>Bacteria</taxon>
        <taxon>Bacillati</taxon>
        <taxon>Bacillota</taxon>
        <taxon>Bacilli</taxon>
        <taxon>Bacillales</taxon>
        <taxon>Bacillaceae</taxon>
        <taxon>Bacillus</taxon>
        <taxon>Bacillus cereus group</taxon>
    </lineage>
</organism>
<keyword evidence="3" id="KW-0418">Kinase</keyword>
<evidence type="ECO:0000313" key="5">
    <source>
        <dbReference type="Proteomes" id="UP000264294"/>
    </source>
</evidence>
<dbReference type="Proteomes" id="UP000264294">
    <property type="component" value="Unassembled WGS sequence"/>
</dbReference>
<dbReference type="GO" id="GO:0016301">
    <property type="term" value="F:kinase activity"/>
    <property type="evidence" value="ECO:0007669"/>
    <property type="project" value="UniProtKB-KW"/>
</dbReference>
<comment type="caution">
    <text evidence="2">The sequence shown here is derived from an EMBL/GenBank/DDBJ whole genome shotgun (WGS) entry which is preliminary data.</text>
</comment>
<dbReference type="PATRIC" id="fig|1405.8.peg.697"/>
<protein>
    <submittedName>
        <fullName evidence="3">Histidine kinase</fullName>
    </submittedName>
</protein>